<dbReference type="OMA" id="QDRGQVF"/>
<dbReference type="Pfam" id="PF21467">
    <property type="entry name" value="BetaGal_gal-bd"/>
    <property type="match status" value="1"/>
</dbReference>
<dbReference type="SUPFAM" id="SSF49785">
    <property type="entry name" value="Galactose-binding domain-like"/>
    <property type="match status" value="1"/>
</dbReference>
<feature type="domain" description="Beta-galactosidase 1-like first all-beta" evidence="8">
    <location>
        <begin position="387"/>
        <end position="502"/>
    </location>
</feature>
<evidence type="ECO:0000256" key="4">
    <source>
        <dbReference type="PIRSR" id="PIRSR006336-1"/>
    </source>
</evidence>
<feature type="domain" description="Beta-galactosidase galactose-binding" evidence="9">
    <location>
        <begin position="533"/>
        <end position="590"/>
    </location>
</feature>
<dbReference type="InterPro" id="IPR019801">
    <property type="entry name" value="Glyco_hydro_35_CS"/>
</dbReference>
<evidence type="ECO:0000313" key="12">
    <source>
        <dbReference type="Proteomes" id="UP000014760"/>
    </source>
</evidence>
<dbReference type="Gene3D" id="3.20.20.80">
    <property type="entry name" value="Glycosidases"/>
    <property type="match status" value="1"/>
</dbReference>
<dbReference type="SUPFAM" id="SSF51445">
    <property type="entry name" value="(Trans)glycosidases"/>
    <property type="match status" value="1"/>
</dbReference>
<comment type="similarity">
    <text evidence="1 6">Belongs to the glycosyl hydrolase 35 family.</text>
</comment>
<dbReference type="AlphaFoldDB" id="R7TJW1"/>
<dbReference type="InterPro" id="IPR048913">
    <property type="entry name" value="BetaGal_gal-bd"/>
</dbReference>
<feature type="active site" description="Nucleophile" evidence="4">
    <location>
        <position position="232"/>
    </location>
</feature>
<dbReference type="EnsemblMetazoa" id="CapteT23316">
    <property type="protein sequence ID" value="CapteP23316"/>
    <property type="gene ID" value="CapteG23316"/>
</dbReference>
<accession>R7TJW1</accession>
<dbReference type="Gene3D" id="2.60.120.260">
    <property type="entry name" value="Galactose-binding domain-like"/>
    <property type="match status" value="2"/>
</dbReference>
<name>R7TJW1_CAPTE</name>
<dbReference type="PANTHER" id="PTHR23421">
    <property type="entry name" value="BETA-GALACTOSIDASE RELATED"/>
    <property type="match status" value="1"/>
</dbReference>
<protein>
    <recommendedName>
        <fullName evidence="5">Beta-galactosidase</fullName>
        <ecNumber evidence="5">3.2.1.23</ecNumber>
    </recommendedName>
</protein>
<dbReference type="EMBL" id="AMQN01013612">
    <property type="status" value="NOT_ANNOTATED_CDS"/>
    <property type="molecule type" value="Genomic_DNA"/>
</dbReference>
<evidence type="ECO:0000259" key="8">
    <source>
        <dbReference type="Pfam" id="PF21317"/>
    </source>
</evidence>
<evidence type="ECO:0000259" key="9">
    <source>
        <dbReference type="Pfam" id="PF21467"/>
    </source>
</evidence>
<dbReference type="InterPro" id="IPR001944">
    <property type="entry name" value="Glycoside_Hdrlase_35"/>
</dbReference>
<dbReference type="InterPro" id="IPR048912">
    <property type="entry name" value="BetaGal1-like_ABD1"/>
</dbReference>
<dbReference type="PROSITE" id="PS01182">
    <property type="entry name" value="GLYCOSYL_HYDROL_F35"/>
    <property type="match status" value="1"/>
</dbReference>
<dbReference type="EMBL" id="KB310340">
    <property type="protein sequence ID" value="ELT91801.1"/>
    <property type="molecule type" value="Genomic_DNA"/>
</dbReference>
<feature type="non-terminal residue" evidence="10">
    <location>
        <position position="596"/>
    </location>
</feature>
<dbReference type="FunFam" id="3.20.20.80:FF:000115">
    <property type="entry name" value="Beta-galactosidase"/>
    <property type="match status" value="1"/>
</dbReference>
<gene>
    <name evidence="10" type="ORF">CAPTEDRAFT_23316</name>
</gene>
<dbReference type="HOGENOM" id="CLU_007853_7_2_1"/>
<keyword evidence="3 5" id="KW-0326">Glycosidase</keyword>
<evidence type="ECO:0000256" key="6">
    <source>
        <dbReference type="RuleBase" id="RU003679"/>
    </source>
</evidence>
<dbReference type="InterPro" id="IPR017853">
    <property type="entry name" value="GH"/>
</dbReference>
<keyword evidence="12" id="KW-1185">Reference proteome</keyword>
<organism evidence="10">
    <name type="scientific">Capitella teleta</name>
    <name type="common">Polychaete worm</name>
    <dbReference type="NCBI Taxonomy" id="283909"/>
    <lineage>
        <taxon>Eukaryota</taxon>
        <taxon>Metazoa</taxon>
        <taxon>Spiralia</taxon>
        <taxon>Lophotrochozoa</taxon>
        <taxon>Annelida</taxon>
        <taxon>Polychaeta</taxon>
        <taxon>Sedentaria</taxon>
        <taxon>Scolecida</taxon>
        <taxon>Capitellidae</taxon>
        <taxon>Capitella</taxon>
    </lineage>
</organism>
<dbReference type="GO" id="GO:0005975">
    <property type="term" value="P:carbohydrate metabolic process"/>
    <property type="evidence" value="ECO:0007669"/>
    <property type="project" value="InterPro"/>
</dbReference>
<dbReference type="Pfam" id="PF01301">
    <property type="entry name" value="Glyco_hydro_35"/>
    <property type="match status" value="1"/>
</dbReference>
<reference evidence="10 12" key="2">
    <citation type="journal article" date="2013" name="Nature">
        <title>Insights into bilaterian evolution from three spiralian genomes.</title>
        <authorList>
            <person name="Simakov O."/>
            <person name="Marletaz F."/>
            <person name="Cho S.J."/>
            <person name="Edsinger-Gonzales E."/>
            <person name="Havlak P."/>
            <person name="Hellsten U."/>
            <person name="Kuo D.H."/>
            <person name="Larsson T."/>
            <person name="Lv J."/>
            <person name="Arendt D."/>
            <person name="Savage R."/>
            <person name="Osoegawa K."/>
            <person name="de Jong P."/>
            <person name="Grimwood J."/>
            <person name="Chapman J.A."/>
            <person name="Shapiro H."/>
            <person name="Aerts A."/>
            <person name="Otillar R.P."/>
            <person name="Terry A.Y."/>
            <person name="Boore J.L."/>
            <person name="Grigoriev I.V."/>
            <person name="Lindberg D.R."/>
            <person name="Seaver E.C."/>
            <person name="Weisblat D.A."/>
            <person name="Putnam N.H."/>
            <person name="Rokhsar D.S."/>
        </authorList>
    </citation>
    <scope>NUCLEOTIDE SEQUENCE</scope>
    <source>
        <strain evidence="10 12">I ESC-2004</strain>
    </source>
</reference>
<proteinExistence type="inferred from homology"/>
<dbReference type="STRING" id="283909.R7TJW1"/>
<evidence type="ECO:0000256" key="2">
    <source>
        <dbReference type="ARBA" id="ARBA00022801"/>
    </source>
</evidence>
<evidence type="ECO:0000256" key="5">
    <source>
        <dbReference type="RuleBase" id="RU000675"/>
    </source>
</evidence>
<dbReference type="OrthoDB" id="1657402at2759"/>
<comment type="catalytic activity">
    <reaction evidence="5">
        <text>Hydrolysis of terminal non-reducing beta-D-galactose residues in beta-D-galactosides.</text>
        <dbReference type="EC" id="3.2.1.23"/>
    </reaction>
</comment>
<sequence length="596" mass="68421">GLYAFKDSFYLDGRRFKIFSGSFHYFRTHPLLWGDRLLRMKAAGLNTVMTYVPWNFHEPRKGQFTLGGLYDLVSFMEQVQKVGLYLIVRPGPYICAEWEFGGFPSWLLRDPKMNLRTSSYTPYLNEVKQYLSQLFAVLTKFTYKHGGPIIAFQVENEFGSKGVHDPEYLQFLVTQYSSWNLNELLFTSDGKKYLSNGTLPDVLATINLNDHAKEDLEELKEFQPERPLMVTEFWAGWFDHWGEEHHHYGTTELERELEAILSLNASVNFYMFIGGTNFGFWNGANYLSYNKDKEASLLGPTVTSYDYDAAVSEWGHVKPKYNVIRNLLKKYSLTPLDLPDVPPTPMKKAYGVVVMQEYMSLDDLITLVPSHQQFETPHMMEHLSGEGQGYGFLLYRSHFVKTSMLIISGQLLDRAHVIINGQLKGIFSYWDELITSFNIPFAEGFLTANDSTVDILVENMGRVNYESLADQLPLLNNQRKGLDGAVRYPRGQQILQWTHVPLEFDDILCENLHSSSRWRPAQTTGLPSGPFVLRGTLHVDSLDPKDTFLKIEQWGRGIVLINGFNLGRYWNVGPQKSLYVPSPILKHGQNEVIIFE</sequence>
<feature type="active site" description="Proton donor" evidence="4">
    <location>
        <position position="157"/>
    </location>
</feature>
<dbReference type="Pfam" id="PF21317">
    <property type="entry name" value="BetaGal_ABD_1"/>
    <property type="match status" value="1"/>
</dbReference>
<feature type="non-terminal residue" evidence="10">
    <location>
        <position position="1"/>
    </location>
</feature>
<feature type="domain" description="Glycoside hydrolase 35 catalytic" evidence="7">
    <location>
        <begin position="8"/>
        <end position="330"/>
    </location>
</feature>
<dbReference type="InterPro" id="IPR008979">
    <property type="entry name" value="Galactose-bd-like_sf"/>
</dbReference>
<dbReference type="GO" id="GO:0004565">
    <property type="term" value="F:beta-galactosidase activity"/>
    <property type="evidence" value="ECO:0007669"/>
    <property type="project" value="UniProtKB-EC"/>
</dbReference>
<dbReference type="EC" id="3.2.1.23" evidence="5"/>
<reference evidence="12" key="1">
    <citation type="submission" date="2012-12" db="EMBL/GenBank/DDBJ databases">
        <authorList>
            <person name="Hellsten U."/>
            <person name="Grimwood J."/>
            <person name="Chapman J.A."/>
            <person name="Shapiro H."/>
            <person name="Aerts A."/>
            <person name="Otillar R.P."/>
            <person name="Terry A.Y."/>
            <person name="Boore J.L."/>
            <person name="Simakov O."/>
            <person name="Marletaz F."/>
            <person name="Cho S.-J."/>
            <person name="Edsinger-Gonzales E."/>
            <person name="Havlak P."/>
            <person name="Kuo D.-H."/>
            <person name="Larsson T."/>
            <person name="Lv J."/>
            <person name="Arendt D."/>
            <person name="Savage R."/>
            <person name="Osoegawa K."/>
            <person name="de Jong P."/>
            <person name="Lindberg D.R."/>
            <person name="Seaver E.C."/>
            <person name="Weisblat D.A."/>
            <person name="Putnam N.H."/>
            <person name="Grigoriev I.V."/>
            <person name="Rokhsar D.S."/>
        </authorList>
    </citation>
    <scope>NUCLEOTIDE SEQUENCE</scope>
    <source>
        <strain evidence="12">I ESC-2004</strain>
    </source>
</reference>
<reference evidence="11" key="3">
    <citation type="submission" date="2015-06" db="UniProtKB">
        <authorList>
            <consortium name="EnsemblMetazoa"/>
        </authorList>
    </citation>
    <scope>IDENTIFICATION</scope>
</reference>
<dbReference type="PRINTS" id="PR00742">
    <property type="entry name" value="GLHYDRLASE35"/>
</dbReference>
<evidence type="ECO:0000313" key="11">
    <source>
        <dbReference type="EnsemblMetazoa" id="CapteP23316"/>
    </source>
</evidence>
<keyword evidence="2 5" id="KW-0378">Hydrolase</keyword>
<dbReference type="Proteomes" id="UP000014760">
    <property type="component" value="Unassembled WGS sequence"/>
</dbReference>
<dbReference type="InterPro" id="IPR031330">
    <property type="entry name" value="Gly_Hdrlase_35_cat"/>
</dbReference>
<evidence type="ECO:0000256" key="3">
    <source>
        <dbReference type="ARBA" id="ARBA00023295"/>
    </source>
</evidence>
<dbReference type="PIRSF" id="PIRSF006336">
    <property type="entry name" value="B-gal"/>
    <property type="match status" value="1"/>
</dbReference>
<evidence type="ECO:0000313" key="10">
    <source>
        <dbReference type="EMBL" id="ELT91801.1"/>
    </source>
</evidence>
<evidence type="ECO:0000259" key="7">
    <source>
        <dbReference type="Pfam" id="PF01301"/>
    </source>
</evidence>
<evidence type="ECO:0000256" key="1">
    <source>
        <dbReference type="ARBA" id="ARBA00009809"/>
    </source>
</evidence>
<dbReference type="InterPro" id="IPR026283">
    <property type="entry name" value="B-gal_1-like"/>
</dbReference>